<keyword evidence="2" id="KW-1185">Reference proteome</keyword>
<sequence length="180" mass="19541">MLLASLWAACSSRSRSLSSRGGSGLCLHVGGSVALAYTQAYRSGQGALIPCDNLQKALSDPPPQGSAWPARIYFSENTQFIQESLTSCAAGGIDLMATFTKCCGAHELLDSDLSGSVVKNVTEREECELIALRLLPKRAQCAILQRGGKRDRSRRPRLQHPAWLPELSHRARNCGEEEEV</sequence>
<organism evidence="1 2">
    <name type="scientific">Pogonophryne albipinna</name>
    <dbReference type="NCBI Taxonomy" id="1090488"/>
    <lineage>
        <taxon>Eukaryota</taxon>
        <taxon>Metazoa</taxon>
        <taxon>Chordata</taxon>
        <taxon>Craniata</taxon>
        <taxon>Vertebrata</taxon>
        <taxon>Euteleostomi</taxon>
        <taxon>Actinopterygii</taxon>
        <taxon>Neopterygii</taxon>
        <taxon>Teleostei</taxon>
        <taxon>Neoteleostei</taxon>
        <taxon>Acanthomorphata</taxon>
        <taxon>Eupercaria</taxon>
        <taxon>Perciformes</taxon>
        <taxon>Notothenioidei</taxon>
        <taxon>Pogonophryne</taxon>
    </lineage>
</organism>
<evidence type="ECO:0000313" key="2">
    <source>
        <dbReference type="Proteomes" id="UP001219934"/>
    </source>
</evidence>
<comment type="caution">
    <text evidence="1">The sequence shown here is derived from an EMBL/GenBank/DDBJ whole genome shotgun (WGS) entry which is preliminary data.</text>
</comment>
<dbReference type="Proteomes" id="UP001219934">
    <property type="component" value="Unassembled WGS sequence"/>
</dbReference>
<gene>
    <name evidence="1" type="ORF">JOQ06_003503</name>
</gene>
<feature type="non-terminal residue" evidence="1">
    <location>
        <position position="1"/>
    </location>
</feature>
<protein>
    <submittedName>
        <fullName evidence="1">Uncharacterized protein</fullName>
    </submittedName>
</protein>
<evidence type="ECO:0000313" key="1">
    <source>
        <dbReference type="EMBL" id="KAJ4924548.1"/>
    </source>
</evidence>
<name>A0AAD6AGW2_9TELE</name>
<dbReference type="EMBL" id="JAPTMU010000022">
    <property type="protein sequence ID" value="KAJ4924548.1"/>
    <property type="molecule type" value="Genomic_DNA"/>
</dbReference>
<proteinExistence type="predicted"/>
<reference evidence="1" key="1">
    <citation type="submission" date="2022-11" db="EMBL/GenBank/DDBJ databases">
        <title>Chromosome-level genome of Pogonophryne albipinna.</title>
        <authorList>
            <person name="Jo E."/>
        </authorList>
    </citation>
    <scope>NUCLEOTIDE SEQUENCE</scope>
    <source>
        <strain evidence="1">SGF0006</strain>
        <tissue evidence="1">Muscle</tissue>
    </source>
</reference>
<dbReference type="AlphaFoldDB" id="A0AAD6AGW2"/>
<accession>A0AAD6AGW2</accession>